<dbReference type="PANTHER" id="PTHR43693:SF1">
    <property type="entry name" value="PROTEIN PHOSPHATASE CHEZ"/>
    <property type="match status" value="1"/>
</dbReference>
<feature type="domain" description="CheC-like protein" evidence="3">
    <location>
        <begin position="13"/>
        <end position="47"/>
    </location>
</feature>
<keyword evidence="2" id="KW-0378">Hydrolase</keyword>
<dbReference type="RefSeq" id="WP_073994021.1">
    <property type="nucleotide sequence ID" value="NZ_FQYT01000017.1"/>
</dbReference>
<keyword evidence="5" id="KW-1185">Reference proteome</keyword>
<dbReference type="InterPro" id="IPR007597">
    <property type="entry name" value="CheC"/>
</dbReference>
<name>A0A1M6I9Z9_9FIRM</name>
<dbReference type="InterPro" id="IPR028976">
    <property type="entry name" value="CheC-like_sf"/>
</dbReference>
<dbReference type="EMBL" id="FQYT01000017">
    <property type="protein sequence ID" value="SHJ31319.1"/>
    <property type="molecule type" value="Genomic_DNA"/>
</dbReference>
<evidence type="ECO:0000259" key="3">
    <source>
        <dbReference type="Pfam" id="PF04509"/>
    </source>
</evidence>
<evidence type="ECO:0000313" key="5">
    <source>
        <dbReference type="Proteomes" id="UP000184342"/>
    </source>
</evidence>
<evidence type="ECO:0000256" key="2">
    <source>
        <dbReference type="ARBA" id="ARBA00022801"/>
    </source>
</evidence>
<dbReference type="STRING" id="1122934.SAMN02745691_01728"/>
<dbReference type="InterPro" id="IPR050992">
    <property type="entry name" value="CheZ_family_phosphatases"/>
</dbReference>
<evidence type="ECO:0000256" key="1">
    <source>
        <dbReference type="ARBA" id="ARBA00022500"/>
    </source>
</evidence>
<dbReference type="PANTHER" id="PTHR43693">
    <property type="entry name" value="PROTEIN PHOSPHATASE CHEZ"/>
    <property type="match status" value="1"/>
</dbReference>
<dbReference type="Gene3D" id="3.40.1550.10">
    <property type="entry name" value="CheC-like"/>
    <property type="match status" value="1"/>
</dbReference>
<organism evidence="4 5">
    <name type="scientific">Parasporobacterium paucivorans DSM 15970</name>
    <dbReference type="NCBI Taxonomy" id="1122934"/>
    <lineage>
        <taxon>Bacteria</taxon>
        <taxon>Bacillati</taxon>
        <taxon>Bacillota</taxon>
        <taxon>Clostridia</taxon>
        <taxon>Lachnospirales</taxon>
        <taxon>Lachnospiraceae</taxon>
        <taxon>Parasporobacterium</taxon>
    </lineage>
</organism>
<protein>
    <submittedName>
        <fullName evidence="4">Chemotaxis protein CheC</fullName>
    </submittedName>
</protein>
<reference evidence="4 5" key="1">
    <citation type="submission" date="2016-11" db="EMBL/GenBank/DDBJ databases">
        <authorList>
            <person name="Jaros S."/>
            <person name="Januszkiewicz K."/>
            <person name="Wedrychowicz H."/>
        </authorList>
    </citation>
    <scope>NUCLEOTIDE SEQUENCE [LARGE SCALE GENOMIC DNA]</scope>
    <source>
        <strain evidence="4 5">DSM 15970</strain>
    </source>
</reference>
<sequence>MQIEKYEDMNLLEMDVIREIGSIGTGNAATALSQLLREEIRMSIPEVAILGFDETIERLGNPEEIVTAVLVRMKGEIQGMMLLIMKMDFISAITQRLLSKEILDYAFLGNLEISAIEEAGNIIISSYINALSALTGVSISLSVPDIAVNMLGGILSVPMAEFGYTTDKLMMIDGKFFLNNKELENRLLLMPDIESLNFLMERLGVHNE</sequence>
<feature type="domain" description="CheC-like protein" evidence="3">
    <location>
        <begin position="112"/>
        <end position="146"/>
    </location>
</feature>
<dbReference type="GO" id="GO:0016787">
    <property type="term" value="F:hydrolase activity"/>
    <property type="evidence" value="ECO:0007669"/>
    <property type="project" value="UniProtKB-KW"/>
</dbReference>
<dbReference type="CDD" id="cd17909">
    <property type="entry name" value="CheC_ClassI"/>
    <property type="match status" value="1"/>
</dbReference>
<proteinExistence type="predicted"/>
<dbReference type="OrthoDB" id="9812187at2"/>
<dbReference type="Pfam" id="PF04509">
    <property type="entry name" value="CheC"/>
    <property type="match status" value="2"/>
</dbReference>
<accession>A0A1M6I9Z9</accession>
<dbReference type="GO" id="GO:0006935">
    <property type="term" value="P:chemotaxis"/>
    <property type="evidence" value="ECO:0007669"/>
    <property type="project" value="UniProtKB-KW"/>
</dbReference>
<evidence type="ECO:0000313" key="4">
    <source>
        <dbReference type="EMBL" id="SHJ31319.1"/>
    </source>
</evidence>
<dbReference type="AlphaFoldDB" id="A0A1M6I9Z9"/>
<keyword evidence="1" id="KW-0145">Chemotaxis</keyword>
<dbReference type="Proteomes" id="UP000184342">
    <property type="component" value="Unassembled WGS sequence"/>
</dbReference>
<gene>
    <name evidence="4" type="ORF">SAMN02745691_01728</name>
</gene>
<dbReference type="SUPFAM" id="SSF103039">
    <property type="entry name" value="CheC-like"/>
    <property type="match status" value="1"/>
</dbReference>